<accession>A0A810BMN4</accession>
<evidence type="ECO:0000313" key="1">
    <source>
        <dbReference type="EMBL" id="BCE76521.1"/>
    </source>
</evidence>
<organism evidence="1">
    <name type="scientific">Bradyrhizobium diazoefficiens</name>
    <dbReference type="NCBI Taxonomy" id="1355477"/>
    <lineage>
        <taxon>Bacteria</taxon>
        <taxon>Pseudomonadati</taxon>
        <taxon>Pseudomonadota</taxon>
        <taxon>Alphaproteobacteria</taxon>
        <taxon>Hyphomicrobiales</taxon>
        <taxon>Nitrobacteraceae</taxon>
        <taxon>Bradyrhizobium</taxon>
    </lineage>
</organism>
<name>A0A810BMN4_9BRAD</name>
<sequence>MRESRDQANPAWFPVGIQAVLAGCEVWVMTIAIAKAPDETADITSGNDPDLPASLLSFILVAKFLGVPADAGQIAHDHGSPGERYQLEDLARIAKRLKIVAKVKPAATEALHKVPLPALAELEGGEAVVLLKIDQQPAGSRFLIQPAMAGAPRCGRRTILAAGMPDGCCS</sequence>
<protein>
    <submittedName>
        <fullName evidence="1">Uncharacterized protein</fullName>
    </submittedName>
</protein>
<reference evidence="1" key="1">
    <citation type="submission" date="2020-05" db="EMBL/GenBank/DDBJ databases">
        <title>Complete genome sequence of Bradyrhizobium diazoefficiens XF8 isolated from soybean nodule.</title>
        <authorList>
            <person name="Noda R."/>
            <person name="Kakizaki K."/>
            <person name="Minamisawa K."/>
        </authorList>
    </citation>
    <scope>NUCLEOTIDE SEQUENCE</scope>
    <source>
        <strain evidence="1">XF8</strain>
    </source>
</reference>
<proteinExistence type="predicted"/>
<dbReference type="PROSITE" id="PS51257">
    <property type="entry name" value="PROKAR_LIPOPROTEIN"/>
    <property type="match status" value="1"/>
</dbReference>
<dbReference type="Gene3D" id="3.90.70.10">
    <property type="entry name" value="Cysteine proteinases"/>
    <property type="match status" value="1"/>
</dbReference>
<dbReference type="AlphaFoldDB" id="A0A810BMN4"/>
<gene>
    <name evidence="1" type="ORF">XF8B_66320</name>
</gene>
<dbReference type="EMBL" id="AP023097">
    <property type="protein sequence ID" value="BCE76521.1"/>
    <property type="molecule type" value="Genomic_DNA"/>
</dbReference>